<keyword evidence="2" id="KW-0378">Hydrolase</keyword>
<evidence type="ECO:0000313" key="2">
    <source>
        <dbReference type="EMBL" id="NRQ43333.1"/>
    </source>
</evidence>
<accession>A0A7Y5ELL8</accession>
<comment type="caution">
    <text evidence="2">The sequence shown here is derived from an EMBL/GenBank/DDBJ whole genome shotgun (WGS) entry which is preliminary data.</text>
</comment>
<dbReference type="GO" id="GO:0016787">
    <property type="term" value="F:hydrolase activity"/>
    <property type="evidence" value="ECO:0007669"/>
    <property type="project" value="UniProtKB-KW"/>
</dbReference>
<dbReference type="Proteomes" id="UP000523161">
    <property type="component" value="Unassembled WGS sequence"/>
</dbReference>
<dbReference type="InterPro" id="IPR036866">
    <property type="entry name" value="RibonucZ/Hydroxyglut_hydro"/>
</dbReference>
<dbReference type="AlphaFoldDB" id="A0A7Y5ELL8"/>
<evidence type="ECO:0000259" key="1">
    <source>
        <dbReference type="Pfam" id="PF12706"/>
    </source>
</evidence>
<dbReference type="RefSeq" id="WP_173501572.1">
    <property type="nucleotide sequence ID" value="NZ_JABSOD010000011.1"/>
</dbReference>
<dbReference type="EMBL" id="JABSOD010000011">
    <property type="protein sequence ID" value="NRQ43333.1"/>
    <property type="molecule type" value="Genomic_DNA"/>
</dbReference>
<organism evidence="2 3">
    <name type="scientific">Rheinheimera lutimaris</name>
    <dbReference type="NCBI Taxonomy" id="2740584"/>
    <lineage>
        <taxon>Bacteria</taxon>
        <taxon>Pseudomonadati</taxon>
        <taxon>Pseudomonadota</taxon>
        <taxon>Gammaproteobacteria</taxon>
        <taxon>Chromatiales</taxon>
        <taxon>Chromatiaceae</taxon>
        <taxon>Rheinheimera</taxon>
    </lineage>
</organism>
<keyword evidence="3" id="KW-1185">Reference proteome</keyword>
<reference evidence="2 3" key="1">
    <citation type="submission" date="2020-06" db="EMBL/GenBank/DDBJ databases">
        <title>Rheinheimera sp. nov., a marine bacterium isolated from coastal.</title>
        <authorList>
            <person name="Yu Q."/>
            <person name="Qi Y."/>
            <person name="Pu J."/>
        </authorList>
    </citation>
    <scope>NUCLEOTIDE SEQUENCE [LARGE SCALE GENOMIC DNA]</scope>
    <source>
        <strain evidence="2 3">YQF-2</strain>
    </source>
</reference>
<feature type="domain" description="Metallo-beta-lactamase" evidence="1">
    <location>
        <begin position="118"/>
        <end position="310"/>
    </location>
</feature>
<proteinExistence type="predicted"/>
<evidence type="ECO:0000313" key="3">
    <source>
        <dbReference type="Proteomes" id="UP000523161"/>
    </source>
</evidence>
<dbReference type="SUPFAM" id="SSF56281">
    <property type="entry name" value="Metallo-hydrolase/oxidoreductase"/>
    <property type="match status" value="1"/>
</dbReference>
<name>A0A7Y5ELL8_9GAMM</name>
<gene>
    <name evidence="2" type="ORF">HRH59_12335</name>
</gene>
<dbReference type="Pfam" id="PF12706">
    <property type="entry name" value="Lactamase_B_2"/>
    <property type="match status" value="1"/>
</dbReference>
<sequence length="384" mass="42587">MKPLRWLAGSLALTGAGIVMLNAKIVASVDATTLTDASRYQQGKFHNEQAFEQPGLLKTLAIAKRYFTEPAVDKVPAKTIPLQPLSRQQLDALPDNDVHFVKLGHSSVLLKVYGEYWLLDPVFSQRASPFSFLGPKRFHQTPISIAELPAIAKVLISHNHYDHLDKASIKQLAAKTTQFLVPLGVETDLQQWGVAAEKIQRFDWWQEQITDKTLIAFTPTQHFSGRGIGDGNTTLWGSWVIKTTAGAVYFSGDSGYFDGFKQIGNKYGPFDISFIETGAYDNDWAHIHMTPEQSVQAHLDVKGRVMVPVHNGTFDLAFHAWYEPLERVNVAARQADAVLLTPQFGQVVSMSQLYSSVAQNSFWWLALMPQTDVITSAAAVATAE</sequence>
<dbReference type="InterPro" id="IPR001279">
    <property type="entry name" value="Metallo-B-lactamas"/>
</dbReference>
<dbReference type="PANTHER" id="PTHR15032:SF4">
    <property type="entry name" value="N-ACYL-PHOSPHATIDYLETHANOLAMINE-HYDROLYZING PHOSPHOLIPASE D"/>
    <property type="match status" value="1"/>
</dbReference>
<dbReference type="PANTHER" id="PTHR15032">
    <property type="entry name" value="N-ACYL-PHOSPHATIDYLETHANOLAMINE-HYDROLYZING PHOSPHOLIPASE D"/>
    <property type="match status" value="1"/>
</dbReference>
<dbReference type="GO" id="GO:0005737">
    <property type="term" value="C:cytoplasm"/>
    <property type="evidence" value="ECO:0007669"/>
    <property type="project" value="TreeGrafter"/>
</dbReference>
<dbReference type="Gene3D" id="3.60.15.10">
    <property type="entry name" value="Ribonuclease Z/Hydroxyacylglutathione hydrolase-like"/>
    <property type="match status" value="1"/>
</dbReference>
<protein>
    <submittedName>
        <fullName evidence="2">MBL fold metallo-hydrolase</fullName>
    </submittedName>
</protein>